<dbReference type="EMBL" id="CADCTZ010000347">
    <property type="protein sequence ID" value="CAA9335211.1"/>
    <property type="molecule type" value="Genomic_DNA"/>
</dbReference>
<accession>A0A6J4LLI3</accession>
<organism evidence="1">
    <name type="scientific">uncultured Microcoleus sp</name>
    <dbReference type="NCBI Taxonomy" id="259945"/>
    <lineage>
        <taxon>Bacteria</taxon>
        <taxon>Bacillati</taxon>
        <taxon>Cyanobacteriota</taxon>
        <taxon>Cyanophyceae</taxon>
        <taxon>Oscillatoriophycideae</taxon>
        <taxon>Oscillatoriales</taxon>
        <taxon>Microcoleaceae</taxon>
        <taxon>Microcoleus</taxon>
        <taxon>environmental samples</taxon>
    </lineage>
</organism>
<sequence>MPLSETGKMPVPQRVNFFIVGWASCPPEQAFRPVPQKVNSIVGRCF</sequence>
<reference evidence="1" key="1">
    <citation type="submission" date="2020-02" db="EMBL/GenBank/DDBJ databases">
        <authorList>
            <person name="Meier V. D."/>
        </authorList>
    </citation>
    <scope>NUCLEOTIDE SEQUENCE</scope>
    <source>
        <strain evidence="1">AVDCRST_MAG84</strain>
    </source>
</reference>
<name>A0A6J4LLI3_9CYAN</name>
<gene>
    <name evidence="1" type="ORF">AVDCRST_MAG84-2081</name>
</gene>
<protein>
    <submittedName>
        <fullName evidence="1">Uncharacterized protein</fullName>
    </submittedName>
</protein>
<dbReference type="AlphaFoldDB" id="A0A6J4LLI3"/>
<proteinExistence type="predicted"/>
<evidence type="ECO:0000313" key="1">
    <source>
        <dbReference type="EMBL" id="CAA9335211.1"/>
    </source>
</evidence>